<evidence type="ECO:0000256" key="1">
    <source>
        <dbReference type="SAM" id="MobiDB-lite"/>
    </source>
</evidence>
<dbReference type="Proteomes" id="UP000011518">
    <property type="component" value="Unassembled WGS sequence"/>
</dbReference>
<evidence type="ECO:0000313" key="3">
    <source>
        <dbReference type="Proteomes" id="UP000011518"/>
    </source>
</evidence>
<accession>L9JKE8</accession>
<gene>
    <name evidence="2" type="ORF">TREES_T100021722</name>
</gene>
<reference evidence="3" key="1">
    <citation type="submission" date="2012-07" db="EMBL/GenBank/DDBJ databases">
        <title>Genome of the Chinese tree shrew, a rising model animal genetically related to primates.</title>
        <authorList>
            <person name="Zhang G."/>
            <person name="Fan Y."/>
            <person name="Yao Y."/>
            <person name="Huang Z."/>
        </authorList>
    </citation>
    <scope>NUCLEOTIDE SEQUENCE [LARGE SCALE GENOMIC DNA]</scope>
</reference>
<reference evidence="3" key="2">
    <citation type="journal article" date="2013" name="Nat. Commun.">
        <title>Genome of the Chinese tree shrew.</title>
        <authorList>
            <person name="Fan Y."/>
            <person name="Huang Z.Y."/>
            <person name="Cao C.C."/>
            <person name="Chen C.S."/>
            <person name="Chen Y.X."/>
            <person name="Fan D.D."/>
            <person name="He J."/>
            <person name="Hou H.L."/>
            <person name="Hu L."/>
            <person name="Hu X.T."/>
            <person name="Jiang X.T."/>
            <person name="Lai R."/>
            <person name="Lang Y.S."/>
            <person name="Liang B."/>
            <person name="Liao S.G."/>
            <person name="Mu D."/>
            <person name="Ma Y.Y."/>
            <person name="Niu Y.Y."/>
            <person name="Sun X.Q."/>
            <person name="Xia J.Q."/>
            <person name="Xiao J."/>
            <person name="Xiong Z.Q."/>
            <person name="Xu L."/>
            <person name="Yang L."/>
            <person name="Zhang Y."/>
            <person name="Zhao W."/>
            <person name="Zhao X.D."/>
            <person name="Zheng Y.T."/>
            <person name="Zhou J.M."/>
            <person name="Zhu Y.B."/>
            <person name="Zhang G.J."/>
            <person name="Wang J."/>
            <person name="Yao Y.G."/>
        </authorList>
    </citation>
    <scope>NUCLEOTIDE SEQUENCE [LARGE SCALE GENOMIC DNA]</scope>
</reference>
<name>L9JKE8_TUPCH</name>
<dbReference type="EMBL" id="KB320975">
    <property type="protein sequence ID" value="ELW50940.1"/>
    <property type="molecule type" value="Genomic_DNA"/>
</dbReference>
<feature type="region of interest" description="Disordered" evidence="1">
    <location>
        <begin position="97"/>
        <end position="133"/>
    </location>
</feature>
<dbReference type="InParanoid" id="L9JKE8"/>
<keyword evidence="3" id="KW-1185">Reference proteome</keyword>
<dbReference type="AlphaFoldDB" id="L9JKE8"/>
<protein>
    <submittedName>
        <fullName evidence="2">Uncharacterized protein</fullName>
    </submittedName>
</protein>
<proteinExistence type="predicted"/>
<evidence type="ECO:0000313" key="2">
    <source>
        <dbReference type="EMBL" id="ELW50940.1"/>
    </source>
</evidence>
<organism evidence="2 3">
    <name type="scientific">Tupaia chinensis</name>
    <name type="common">Chinese tree shrew</name>
    <name type="synonym">Tupaia belangeri chinensis</name>
    <dbReference type="NCBI Taxonomy" id="246437"/>
    <lineage>
        <taxon>Eukaryota</taxon>
        <taxon>Metazoa</taxon>
        <taxon>Chordata</taxon>
        <taxon>Craniata</taxon>
        <taxon>Vertebrata</taxon>
        <taxon>Euteleostomi</taxon>
        <taxon>Mammalia</taxon>
        <taxon>Eutheria</taxon>
        <taxon>Euarchontoglires</taxon>
        <taxon>Scandentia</taxon>
        <taxon>Tupaiidae</taxon>
        <taxon>Tupaia</taxon>
    </lineage>
</organism>
<sequence length="133" mass="13712">MAKSSGLCLHWSPAHSRWAFEEGGWAPGTAHCRWGGPSPSPSSGRKAAASKAGEVAGCEIDCCSGCLEAPAADKLKGAGHHSGARGDDYLRLSLKGDTEDWAPSEPPRRAGAGTALGKKQGVQRGHQGRPAVQ</sequence>